<keyword evidence="2" id="KW-0732">Signal</keyword>
<evidence type="ECO:0000313" key="4">
    <source>
        <dbReference type="Proteomes" id="UP000249218"/>
    </source>
</evidence>
<organism evidence="3 4">
    <name type="scientific">Helicoverpa armigera</name>
    <name type="common">Cotton bollworm</name>
    <name type="synonym">Heliothis armigera</name>
    <dbReference type="NCBI Taxonomy" id="29058"/>
    <lineage>
        <taxon>Eukaryota</taxon>
        <taxon>Metazoa</taxon>
        <taxon>Ecdysozoa</taxon>
        <taxon>Arthropoda</taxon>
        <taxon>Hexapoda</taxon>
        <taxon>Insecta</taxon>
        <taxon>Pterygota</taxon>
        <taxon>Neoptera</taxon>
        <taxon>Endopterygota</taxon>
        <taxon>Lepidoptera</taxon>
        <taxon>Glossata</taxon>
        <taxon>Ditrysia</taxon>
        <taxon>Noctuoidea</taxon>
        <taxon>Noctuidae</taxon>
        <taxon>Heliothinae</taxon>
        <taxon>Helicoverpa</taxon>
    </lineage>
</organism>
<feature type="region of interest" description="Disordered" evidence="1">
    <location>
        <begin position="25"/>
        <end position="58"/>
    </location>
</feature>
<dbReference type="EMBL" id="KZ150082">
    <property type="protein sequence ID" value="PZC73848.1"/>
    <property type="molecule type" value="Genomic_DNA"/>
</dbReference>
<evidence type="ECO:0000256" key="2">
    <source>
        <dbReference type="SAM" id="SignalP"/>
    </source>
</evidence>
<name>A0A2W1BGC7_HELAM</name>
<feature type="chain" id="PRO_5016126559" evidence="2">
    <location>
        <begin position="22"/>
        <end position="126"/>
    </location>
</feature>
<sequence length="126" mass="13429">MAHIQNVLIFAALCVLAVTLAQSTQGGPHTNQGGSPTQQGGPHQNQGRSRRQVEEDDEAFDISQVSAANWTTCDFTLGKKISCHDCNTRLICKQIGGLLKACNNPFKPHCNNGICSHVPSVECAAA</sequence>
<evidence type="ECO:0000313" key="3">
    <source>
        <dbReference type="EMBL" id="PZC73848.1"/>
    </source>
</evidence>
<keyword evidence="4" id="KW-1185">Reference proteome</keyword>
<evidence type="ECO:0000256" key="1">
    <source>
        <dbReference type="SAM" id="MobiDB-lite"/>
    </source>
</evidence>
<protein>
    <submittedName>
        <fullName evidence="3">Uncharacterized protein</fullName>
    </submittedName>
</protein>
<dbReference type="AlphaFoldDB" id="A0A2W1BGC7"/>
<dbReference type="OrthoDB" id="7489034at2759"/>
<dbReference type="Proteomes" id="UP000249218">
    <property type="component" value="Unassembled WGS sequence"/>
</dbReference>
<gene>
    <name evidence="3" type="primary">HaOG208725</name>
    <name evidence="3" type="ORF">B5X24_HaOG208725</name>
</gene>
<feature type="compositionally biased region" description="Polar residues" evidence="1">
    <location>
        <begin position="25"/>
        <end position="47"/>
    </location>
</feature>
<feature type="signal peptide" evidence="2">
    <location>
        <begin position="1"/>
        <end position="21"/>
    </location>
</feature>
<proteinExistence type="predicted"/>
<reference evidence="3 4" key="1">
    <citation type="journal article" date="2017" name="BMC Biol.">
        <title>Genomic innovations, transcriptional plasticity and gene loss underlying the evolution and divergence of two highly polyphagous and invasive Helicoverpa pest species.</title>
        <authorList>
            <person name="Pearce S.L."/>
            <person name="Clarke D.F."/>
            <person name="East P.D."/>
            <person name="Elfekih S."/>
            <person name="Gordon K.H."/>
            <person name="Jermiin L.S."/>
            <person name="McGaughran A."/>
            <person name="Oakeshott J.G."/>
            <person name="Papanikolaou A."/>
            <person name="Perera O.P."/>
            <person name="Rane R.V."/>
            <person name="Richards S."/>
            <person name="Tay W.T."/>
            <person name="Walsh T.K."/>
            <person name="Anderson A."/>
            <person name="Anderson C.J."/>
            <person name="Asgari S."/>
            <person name="Board P.G."/>
            <person name="Bretschneider A."/>
            <person name="Campbell P.M."/>
            <person name="Chertemps T."/>
            <person name="Christeller J.T."/>
            <person name="Coppin C.W."/>
            <person name="Downes S.J."/>
            <person name="Duan G."/>
            <person name="Farnsworth C.A."/>
            <person name="Good R.T."/>
            <person name="Han L.B."/>
            <person name="Han Y.C."/>
            <person name="Hatje K."/>
            <person name="Horne I."/>
            <person name="Huang Y.P."/>
            <person name="Hughes D.S."/>
            <person name="Jacquin-Joly E."/>
            <person name="James W."/>
            <person name="Jhangiani S."/>
            <person name="Kollmar M."/>
            <person name="Kuwar S.S."/>
            <person name="Li S."/>
            <person name="Liu N.Y."/>
            <person name="Maibeche M.T."/>
            <person name="Miller J.R."/>
            <person name="Montagne N."/>
            <person name="Perry T."/>
            <person name="Qu J."/>
            <person name="Song S.V."/>
            <person name="Sutton G.G."/>
            <person name="Vogel H."/>
            <person name="Walenz B.P."/>
            <person name="Xu W."/>
            <person name="Zhang H.J."/>
            <person name="Zou Z."/>
            <person name="Batterham P."/>
            <person name="Edwards O.R."/>
            <person name="Feyereisen R."/>
            <person name="Gibbs R.A."/>
            <person name="Heckel D.G."/>
            <person name="McGrath A."/>
            <person name="Robin C."/>
            <person name="Scherer S.E."/>
            <person name="Worley K.C."/>
            <person name="Wu Y.D."/>
        </authorList>
    </citation>
    <scope>NUCLEOTIDE SEQUENCE [LARGE SCALE GENOMIC DNA]</scope>
    <source>
        <strain evidence="3">Harm_GR_Male_#8</strain>
        <tissue evidence="3">Whole organism</tissue>
    </source>
</reference>
<accession>A0A2W1BGC7</accession>